<evidence type="ECO:0000313" key="3">
    <source>
        <dbReference type="Proteomes" id="UP000243096"/>
    </source>
</evidence>
<proteinExistence type="predicted"/>
<keyword evidence="3" id="KW-1185">Reference proteome</keyword>
<organism evidence="2 3">
    <name type="scientific">Mycetohabitans endofungorum</name>
    <dbReference type="NCBI Taxonomy" id="417203"/>
    <lineage>
        <taxon>Bacteria</taxon>
        <taxon>Pseudomonadati</taxon>
        <taxon>Pseudomonadota</taxon>
        <taxon>Betaproteobacteria</taxon>
        <taxon>Burkholderiales</taxon>
        <taxon>Burkholderiaceae</taxon>
        <taxon>Mycetohabitans</taxon>
    </lineage>
</organism>
<reference evidence="2 3" key="1">
    <citation type="submission" date="2018-01" db="EMBL/GenBank/DDBJ databases">
        <title>Genomic Encyclopedia of Type Strains, Phase III (KMG-III): the genomes of soil and plant-associated and newly described type strains.</title>
        <authorList>
            <person name="Whitman W."/>
        </authorList>
    </citation>
    <scope>NUCLEOTIDE SEQUENCE [LARGE SCALE GENOMIC DNA]</scope>
    <source>
        <strain evidence="2 3">HKI456</strain>
    </source>
</reference>
<dbReference type="OrthoDB" id="9125788at2"/>
<dbReference type="RefSeq" id="WP_104076778.1">
    <property type="nucleotide sequence ID" value="NZ_CP062178.1"/>
</dbReference>
<comment type="caution">
    <text evidence="2">The sequence shown here is derived from an EMBL/GenBank/DDBJ whole genome shotgun (WGS) entry which is preliminary data.</text>
</comment>
<dbReference type="Proteomes" id="UP000243096">
    <property type="component" value="Unassembled WGS sequence"/>
</dbReference>
<feature type="domain" description="F-box" evidence="1">
    <location>
        <begin position="59"/>
        <end position="91"/>
    </location>
</feature>
<evidence type="ECO:0000313" key="2">
    <source>
        <dbReference type="EMBL" id="PPB84508.1"/>
    </source>
</evidence>
<dbReference type="AlphaFoldDB" id="A0A2P5KCS9"/>
<accession>A0A2P5KCS9</accession>
<sequence>MDFDLIHACSAVVTHCVQQQQVSVAGAAPPGVTGGSALAALLAGQRAAQQPAGSAARRTTTLQDLPPEIIRQIATHTSFDDIGNLSSTTRRNYHALWDVRHSWLCCQRADNVRRLDSRRTQELLDEIERIDGEPMLWAAPLEALWPRIPELPRQYRAQAYKRIFDMAGRVPTHASLPIRKGMIGTISGLPAEDQLPMYDFVHVAIEKSGAGHDQLWSSLAWLLRCLPLDPPRFEREYSAFVGRLASLDVLAQSELIAQLVTLLPGFCEDDPDESATLAKYHRLMQDWVQRLPRSYQGAPIGALAHMIWLLPAQQMPAHYVQLRSLTEALPDDQLGPVLRRLPTALVLLPQQYHAAEFALLEPLVSRVRPDHREAVALGLLESTIGLIDATLSRRVWRNALQLLDGCDDTCLFNVVDELAYQQLVPLLSMQQWEDAKSELLAFIERNPLSDAARTKLLDFVSMTGPEDE</sequence>
<dbReference type="EMBL" id="PRDW01000003">
    <property type="protein sequence ID" value="PPB84508.1"/>
    <property type="molecule type" value="Genomic_DNA"/>
</dbReference>
<name>A0A2P5KCS9_9BURK</name>
<dbReference type="InterPro" id="IPR001810">
    <property type="entry name" value="F-box_dom"/>
</dbReference>
<protein>
    <recommendedName>
        <fullName evidence="1">F-box domain-containing protein</fullName>
    </recommendedName>
</protein>
<dbReference type="PROSITE" id="PS50181">
    <property type="entry name" value="FBOX"/>
    <property type="match status" value="1"/>
</dbReference>
<evidence type="ECO:0000259" key="1">
    <source>
        <dbReference type="PROSITE" id="PS50181"/>
    </source>
</evidence>
<gene>
    <name evidence="2" type="ORF">B0O95_103199</name>
</gene>